<keyword evidence="1" id="KW-0732">Signal</keyword>
<evidence type="ECO:0000259" key="2">
    <source>
        <dbReference type="Pfam" id="PF00144"/>
    </source>
</evidence>
<dbReference type="PANTHER" id="PTHR46825">
    <property type="entry name" value="D-ALANYL-D-ALANINE-CARBOXYPEPTIDASE/ENDOPEPTIDASE AMPH"/>
    <property type="match status" value="1"/>
</dbReference>
<organism evidence="3 4">
    <name type="scientific">Rheinheimera mesophila</name>
    <dbReference type="NCBI Taxonomy" id="1547515"/>
    <lineage>
        <taxon>Bacteria</taxon>
        <taxon>Pseudomonadati</taxon>
        <taxon>Pseudomonadota</taxon>
        <taxon>Gammaproteobacteria</taxon>
        <taxon>Chromatiales</taxon>
        <taxon>Chromatiaceae</taxon>
        <taxon>Rheinheimera</taxon>
    </lineage>
</organism>
<feature type="signal peptide" evidence="1">
    <location>
        <begin position="1"/>
        <end position="20"/>
    </location>
</feature>
<sequence>MKLIQLLVGAFFVLSPQLLAANVDELATNFDWHFRQTLKKNNIPGAAYAIVKDNRVVKVGAYGVRSVGTKANIDAYTVFRLASVSKTFSGQLSSLLVHQGRFQWDDPVTRYVPSFSFKSPRHTGALKVEHLLSQSAGLVPNTYDDLIEANQTPAQILPKFRYLNPRCAPGKCYGYQNVLFSLIRPVMEKTTGSSFESLMEQKLFKPLKMPTASVGYSAFLASKNRAMPHIRVKRGWAETKVNPSYYRVSPAAGVNASVMDMSQWLIAQLGHYPAVLSPAMLQDVRTKRVKVADDLGGRTWGQYVTTSHYGLGVRIFNFGGHEMYYHGGWVKGYRTEMAYSKQKGVGLVVLINAETNLVGDLSTWFWSNLLAVKPQKKKRLAAQMQQEWQLEMDEEVEWQAPLLAD</sequence>
<dbReference type="GO" id="GO:0016787">
    <property type="term" value="F:hydrolase activity"/>
    <property type="evidence" value="ECO:0007669"/>
    <property type="project" value="UniProtKB-KW"/>
</dbReference>
<dbReference type="SUPFAM" id="SSF56601">
    <property type="entry name" value="beta-lactamase/transpeptidase-like"/>
    <property type="match status" value="1"/>
</dbReference>
<dbReference type="Gene3D" id="3.40.710.10">
    <property type="entry name" value="DD-peptidase/beta-lactamase superfamily"/>
    <property type="match status" value="1"/>
</dbReference>
<dbReference type="InterPro" id="IPR012338">
    <property type="entry name" value="Beta-lactam/transpept-like"/>
</dbReference>
<dbReference type="Proteomes" id="UP000276260">
    <property type="component" value="Unassembled WGS sequence"/>
</dbReference>
<dbReference type="EMBL" id="RRCF01000004">
    <property type="protein sequence ID" value="RRJ19472.1"/>
    <property type="molecule type" value="Genomic_DNA"/>
</dbReference>
<dbReference type="InterPro" id="IPR001466">
    <property type="entry name" value="Beta-lactam-related"/>
</dbReference>
<dbReference type="OrthoDB" id="119951at2"/>
<proteinExistence type="predicted"/>
<dbReference type="Pfam" id="PF00144">
    <property type="entry name" value="Beta-lactamase"/>
    <property type="match status" value="1"/>
</dbReference>
<name>A0A3P3QE56_9GAMM</name>
<reference evidence="3 4" key="1">
    <citation type="submission" date="2018-11" db="EMBL/GenBank/DDBJ databases">
        <title>Draft genome analysis of Rheinheimera mesophila isolated from an industrial waste site.</title>
        <authorList>
            <person name="Yu Q."/>
            <person name="Qi Y."/>
            <person name="Zhang H."/>
            <person name="Lu Y."/>
            <person name="Pu J."/>
        </authorList>
    </citation>
    <scope>NUCLEOTIDE SEQUENCE [LARGE SCALE GENOMIC DNA]</scope>
    <source>
        <strain evidence="3 4">IITR13</strain>
    </source>
</reference>
<dbReference type="PANTHER" id="PTHR46825:SF15">
    <property type="entry name" value="BETA-LACTAMASE-RELATED DOMAIN-CONTAINING PROTEIN"/>
    <property type="match status" value="1"/>
</dbReference>
<keyword evidence="3" id="KW-0378">Hydrolase</keyword>
<evidence type="ECO:0000313" key="4">
    <source>
        <dbReference type="Proteomes" id="UP000276260"/>
    </source>
</evidence>
<evidence type="ECO:0000256" key="1">
    <source>
        <dbReference type="SAM" id="SignalP"/>
    </source>
</evidence>
<keyword evidence="4" id="KW-1185">Reference proteome</keyword>
<protein>
    <submittedName>
        <fullName evidence="3">Class A beta-lactamase-related serine hydrolase</fullName>
    </submittedName>
</protein>
<comment type="caution">
    <text evidence="3">The sequence shown here is derived from an EMBL/GenBank/DDBJ whole genome shotgun (WGS) entry which is preliminary data.</text>
</comment>
<evidence type="ECO:0000313" key="3">
    <source>
        <dbReference type="EMBL" id="RRJ19472.1"/>
    </source>
</evidence>
<dbReference type="AlphaFoldDB" id="A0A3P3QE56"/>
<gene>
    <name evidence="3" type="ORF">EIK76_13525</name>
</gene>
<feature type="domain" description="Beta-lactamase-related" evidence="2">
    <location>
        <begin position="33"/>
        <end position="357"/>
    </location>
</feature>
<dbReference type="InterPro" id="IPR050491">
    <property type="entry name" value="AmpC-like"/>
</dbReference>
<dbReference type="RefSeq" id="WP_052749208.1">
    <property type="nucleotide sequence ID" value="NZ_LAVS01000002.1"/>
</dbReference>
<feature type="chain" id="PRO_5017968498" evidence="1">
    <location>
        <begin position="21"/>
        <end position="405"/>
    </location>
</feature>
<accession>A0A3P3QE56</accession>